<sequence>MASLPEGWEFDYDGHRWFYRYKPSGVVQYHFPKPGDEFPEFIDAFSPPPSLAPEEKLESQHQVKRRSTTGDNSGKPGGQRKNGTPGATLFESDEAGGGGSWFQPDSFMYLGPGSYNDISPEQDEEYGPGDTNRGRSGQSPPTTHADRLNISPMASSQGTPQVPNSQPMTLASTPVMGQQDLSILGGAEAQVTASTAGVDAGAYFAQQYGAVAASSVEVHMLDGRPVQPAFDPIGHMAELYSDLAVQCREESHPPPVELPSGNMMGGPVAFGNGTFDVAPVELPVGRSSVERHSGGAQNEQKVLTGEGQHAATYGQPQQQQGTHPQQNFAQQQQKISIQHTTSGPAQSQGGSHEPGRPAETTNTAGGSSGQPGTYQAFVPGQHGAASHGANQTPNLGASSSHSITENQETELGPLGKRPSVTGASEHRLDPADVPNMHPRRIRSCLVPVRDPRAFLRRPTITMHKVDKHLSPG</sequence>
<evidence type="ECO:0000313" key="2">
    <source>
        <dbReference type="EMBL" id="KAJ9157105.1"/>
    </source>
</evidence>
<evidence type="ECO:0008006" key="4">
    <source>
        <dbReference type="Google" id="ProtNLM"/>
    </source>
</evidence>
<feature type="region of interest" description="Disordered" evidence="1">
    <location>
        <begin position="40"/>
        <end position="172"/>
    </location>
</feature>
<gene>
    <name evidence="2" type="ORF">NKR19_g3847</name>
</gene>
<proteinExistence type="predicted"/>
<evidence type="ECO:0000256" key="1">
    <source>
        <dbReference type="SAM" id="MobiDB-lite"/>
    </source>
</evidence>
<comment type="caution">
    <text evidence="2">The sequence shown here is derived from an EMBL/GenBank/DDBJ whole genome shotgun (WGS) entry which is preliminary data.</text>
</comment>
<feature type="compositionally biased region" description="Polar residues" evidence="1">
    <location>
        <begin position="388"/>
        <end position="406"/>
    </location>
</feature>
<dbReference type="EMBL" id="JANBVN010000045">
    <property type="protein sequence ID" value="KAJ9157105.1"/>
    <property type="molecule type" value="Genomic_DNA"/>
</dbReference>
<accession>A0AA38W0C9</accession>
<feature type="compositionally biased region" description="Polar residues" evidence="1">
    <location>
        <begin position="327"/>
        <end position="350"/>
    </location>
</feature>
<feature type="compositionally biased region" description="Low complexity" evidence="1">
    <location>
        <begin position="308"/>
        <end position="326"/>
    </location>
</feature>
<feature type="region of interest" description="Disordered" evidence="1">
    <location>
        <begin position="306"/>
        <end position="437"/>
    </location>
</feature>
<dbReference type="AlphaFoldDB" id="A0AA38W0C9"/>
<name>A0AA38W0C9_9PEZI</name>
<reference evidence="2" key="1">
    <citation type="submission" date="2022-07" db="EMBL/GenBank/DDBJ databases">
        <title>Fungi with potential for degradation of polypropylene.</title>
        <authorList>
            <person name="Gostincar C."/>
        </authorList>
    </citation>
    <scope>NUCLEOTIDE SEQUENCE</scope>
    <source>
        <strain evidence="2">EXF-13287</strain>
    </source>
</reference>
<protein>
    <recommendedName>
        <fullName evidence="4">WW domain-containing protein</fullName>
    </recommendedName>
</protein>
<organism evidence="2 3">
    <name type="scientific">Coniochaeta hoffmannii</name>
    <dbReference type="NCBI Taxonomy" id="91930"/>
    <lineage>
        <taxon>Eukaryota</taxon>
        <taxon>Fungi</taxon>
        <taxon>Dikarya</taxon>
        <taxon>Ascomycota</taxon>
        <taxon>Pezizomycotina</taxon>
        <taxon>Sordariomycetes</taxon>
        <taxon>Sordariomycetidae</taxon>
        <taxon>Coniochaetales</taxon>
        <taxon>Coniochaetaceae</taxon>
        <taxon>Coniochaeta</taxon>
    </lineage>
</organism>
<feature type="compositionally biased region" description="Polar residues" evidence="1">
    <location>
        <begin position="359"/>
        <end position="373"/>
    </location>
</feature>
<feature type="compositionally biased region" description="Polar residues" evidence="1">
    <location>
        <begin position="152"/>
        <end position="172"/>
    </location>
</feature>
<evidence type="ECO:0000313" key="3">
    <source>
        <dbReference type="Proteomes" id="UP001174691"/>
    </source>
</evidence>
<keyword evidence="3" id="KW-1185">Reference proteome</keyword>
<dbReference type="Proteomes" id="UP001174691">
    <property type="component" value="Unassembled WGS sequence"/>
</dbReference>